<comment type="similarity">
    <text evidence="2">Belongs to the binding-protein-dependent transport system permease family. HisMQ subfamily.</text>
</comment>
<keyword evidence="5 9" id="KW-0812">Transmembrane</keyword>
<dbReference type="RefSeq" id="WP_046154145.1">
    <property type="nucleotide sequence ID" value="NZ_LAQU01000045.1"/>
</dbReference>
<dbReference type="GO" id="GO:0043190">
    <property type="term" value="C:ATP-binding cassette (ABC) transporter complex"/>
    <property type="evidence" value="ECO:0007669"/>
    <property type="project" value="InterPro"/>
</dbReference>
<evidence type="ECO:0000313" key="12">
    <source>
        <dbReference type="EMBL" id="KKB61387.1"/>
    </source>
</evidence>
<dbReference type="Gene3D" id="1.10.3720.10">
    <property type="entry name" value="MetI-like"/>
    <property type="match status" value="1"/>
</dbReference>
<dbReference type="PANTHER" id="PTHR30614:SF0">
    <property type="entry name" value="L-CYSTINE TRANSPORT SYSTEM PERMEASE PROTEIN TCYL"/>
    <property type="match status" value="1"/>
</dbReference>
<dbReference type="PROSITE" id="PS50928">
    <property type="entry name" value="ABC_TM1"/>
    <property type="match status" value="1"/>
</dbReference>
<evidence type="ECO:0000313" key="13">
    <source>
        <dbReference type="Proteomes" id="UP000033618"/>
    </source>
</evidence>
<feature type="transmembrane region" description="Helical" evidence="9">
    <location>
        <begin position="90"/>
        <end position="108"/>
    </location>
</feature>
<reference evidence="12 13" key="1">
    <citation type="submission" date="2015-03" db="EMBL/GenBank/DDBJ databases">
        <title>Draft Genome Sequence of Burkholderia andropogonis type strain ICMP2807, isolated from Sorghum bicolor.</title>
        <authorList>
            <person name="Lopes-Santos L."/>
            <person name="Castro D.B."/>
            <person name="Ottoboni L.M."/>
            <person name="Park D."/>
            <person name="Weirc B.S."/>
            <person name="Destefano S.A."/>
        </authorList>
    </citation>
    <scope>NUCLEOTIDE SEQUENCE [LARGE SCALE GENOMIC DNA]</scope>
    <source>
        <strain evidence="12 13">ICMP2807</strain>
    </source>
</reference>
<keyword evidence="7 9" id="KW-1133">Transmembrane helix</keyword>
<dbReference type="PANTHER" id="PTHR30614">
    <property type="entry name" value="MEMBRANE COMPONENT OF AMINO ACID ABC TRANSPORTER"/>
    <property type="match status" value="1"/>
</dbReference>
<dbReference type="InterPro" id="IPR010065">
    <property type="entry name" value="AA_ABC_transptr_permease_3TM"/>
</dbReference>
<dbReference type="Proteomes" id="UP000033618">
    <property type="component" value="Unassembled WGS sequence"/>
</dbReference>
<dbReference type="CDD" id="cd06261">
    <property type="entry name" value="TM_PBP2"/>
    <property type="match status" value="1"/>
</dbReference>
<protein>
    <recommendedName>
        <fullName evidence="11">ABC transmembrane type-1 domain-containing protein</fullName>
    </recommendedName>
</protein>
<dbReference type="Pfam" id="PF00528">
    <property type="entry name" value="BPD_transp_1"/>
    <property type="match status" value="1"/>
</dbReference>
<feature type="non-terminal residue" evidence="12">
    <location>
        <position position="1"/>
    </location>
</feature>
<evidence type="ECO:0000256" key="9">
    <source>
        <dbReference type="RuleBase" id="RU363032"/>
    </source>
</evidence>
<dbReference type="InterPro" id="IPR000515">
    <property type="entry name" value="MetI-like"/>
</dbReference>
<comment type="subcellular location">
    <subcellularLocation>
        <location evidence="1">Cell inner membrane</location>
        <topology evidence="1">Multi-pass membrane protein</topology>
    </subcellularLocation>
    <subcellularLocation>
        <location evidence="9">Cell membrane</location>
        <topology evidence="9">Multi-pass membrane protein</topology>
    </subcellularLocation>
</comment>
<keyword evidence="13" id="KW-1185">Reference proteome</keyword>
<feature type="transmembrane region" description="Helical" evidence="9">
    <location>
        <begin position="61"/>
        <end position="84"/>
    </location>
</feature>
<dbReference type="SUPFAM" id="SSF161098">
    <property type="entry name" value="MetI-like"/>
    <property type="match status" value="1"/>
</dbReference>
<organism evidence="12 13">
    <name type="scientific">Robbsia andropogonis</name>
    <dbReference type="NCBI Taxonomy" id="28092"/>
    <lineage>
        <taxon>Bacteria</taxon>
        <taxon>Pseudomonadati</taxon>
        <taxon>Pseudomonadota</taxon>
        <taxon>Betaproteobacteria</taxon>
        <taxon>Burkholderiales</taxon>
        <taxon>Burkholderiaceae</taxon>
        <taxon>Robbsia</taxon>
    </lineage>
</organism>
<evidence type="ECO:0000256" key="8">
    <source>
        <dbReference type="ARBA" id="ARBA00023136"/>
    </source>
</evidence>
<dbReference type="GO" id="GO:0006865">
    <property type="term" value="P:amino acid transport"/>
    <property type="evidence" value="ECO:0007669"/>
    <property type="project" value="UniProtKB-KW"/>
</dbReference>
<dbReference type="InterPro" id="IPR035906">
    <property type="entry name" value="MetI-like_sf"/>
</dbReference>
<feature type="domain" description="ABC transmembrane type-1" evidence="11">
    <location>
        <begin position="25"/>
        <end position="213"/>
    </location>
</feature>
<keyword evidence="8 9" id="KW-0472">Membrane</keyword>
<proteinExistence type="inferred from homology"/>
<feature type="region of interest" description="Disordered" evidence="10">
    <location>
        <begin position="227"/>
        <end position="246"/>
    </location>
</feature>
<dbReference type="STRING" id="28092.WM40_23415"/>
<feature type="transmembrane region" description="Helical" evidence="9">
    <location>
        <begin position="21"/>
        <end position="49"/>
    </location>
</feature>
<evidence type="ECO:0000256" key="4">
    <source>
        <dbReference type="ARBA" id="ARBA00022475"/>
    </source>
</evidence>
<evidence type="ECO:0000259" key="11">
    <source>
        <dbReference type="PROSITE" id="PS50928"/>
    </source>
</evidence>
<evidence type="ECO:0000256" key="2">
    <source>
        <dbReference type="ARBA" id="ARBA00010072"/>
    </source>
</evidence>
<evidence type="ECO:0000256" key="10">
    <source>
        <dbReference type="SAM" id="MobiDB-lite"/>
    </source>
</evidence>
<dbReference type="NCBIfam" id="TIGR01726">
    <property type="entry name" value="HEQRo_perm_3TM"/>
    <property type="match status" value="1"/>
</dbReference>
<dbReference type="EMBL" id="LAQU01000045">
    <property type="protein sequence ID" value="KKB61387.1"/>
    <property type="molecule type" value="Genomic_DNA"/>
</dbReference>
<keyword evidence="4" id="KW-1003">Cell membrane</keyword>
<comment type="caution">
    <text evidence="12">The sequence shown here is derived from an EMBL/GenBank/DDBJ whole genome shotgun (WGS) entry which is preliminary data.</text>
</comment>
<dbReference type="InterPro" id="IPR043429">
    <property type="entry name" value="ArtM/GltK/GlnP/TcyL/YhdX-like"/>
</dbReference>
<evidence type="ECO:0000256" key="7">
    <source>
        <dbReference type="ARBA" id="ARBA00022989"/>
    </source>
</evidence>
<evidence type="ECO:0000256" key="5">
    <source>
        <dbReference type="ARBA" id="ARBA00022692"/>
    </source>
</evidence>
<gene>
    <name evidence="12" type="ORF">WM40_23415</name>
</gene>
<feature type="transmembrane region" description="Helical" evidence="9">
    <location>
        <begin position="194"/>
        <end position="216"/>
    </location>
</feature>
<dbReference type="PATRIC" id="fig|28092.6.peg.5504"/>
<evidence type="ECO:0000256" key="6">
    <source>
        <dbReference type="ARBA" id="ARBA00022970"/>
    </source>
</evidence>
<dbReference type="GO" id="GO:0022857">
    <property type="term" value="F:transmembrane transporter activity"/>
    <property type="evidence" value="ECO:0007669"/>
    <property type="project" value="InterPro"/>
</dbReference>
<name>A0A0F5JVS5_9BURK</name>
<evidence type="ECO:0000256" key="1">
    <source>
        <dbReference type="ARBA" id="ARBA00004429"/>
    </source>
</evidence>
<dbReference type="AlphaFoldDB" id="A0A0F5JVS5"/>
<evidence type="ECO:0000256" key="3">
    <source>
        <dbReference type="ARBA" id="ARBA00022448"/>
    </source>
</evidence>
<sequence length="246" mass="27056">GRHDMQYAFDWSFIFRVLPKFGSAVAVTLELFATTLLVSSTGAMLLALLSRAGSRVIRFGLGTFSWLFRGLPELIVLLFAYLALPRMGMPLPSFWAAVLGLSLIGMAYEYEIFRGALEAVPQGQFEAARALGMGRARMAQRIVLPQVFRIAIAPYITFACSALKRTSIASAIAVPEIMGLSERFNEAFQKPFELMLVAMIFYVALSSLLMCAEWLVERRLHPGHAVAPRKDVDSATEPVPGHGAPQ</sequence>
<keyword evidence="3 9" id="KW-0813">Transport</keyword>
<keyword evidence="6" id="KW-0029">Amino-acid transport</keyword>
<accession>A0A0F5JVS5</accession>